<dbReference type="SUPFAM" id="SSF56524">
    <property type="entry name" value="Oxidoreductase molybdopterin-binding domain"/>
    <property type="match status" value="1"/>
</dbReference>
<name>A0A5B8G2Y0_9RHOB</name>
<geneLocation type="plasmid" evidence="3">
    <name>pd4m1a</name>
</geneLocation>
<dbReference type="OrthoDB" id="9778777at2"/>
<evidence type="ECO:0000313" key="3">
    <source>
        <dbReference type="Proteomes" id="UP000305888"/>
    </source>
</evidence>
<dbReference type="PROSITE" id="PS51318">
    <property type="entry name" value="TAT"/>
    <property type="match status" value="1"/>
</dbReference>
<dbReference type="Pfam" id="PF00174">
    <property type="entry name" value="Oxidored_molyb"/>
    <property type="match status" value="1"/>
</dbReference>
<dbReference type="InterPro" id="IPR006311">
    <property type="entry name" value="TAT_signal"/>
</dbReference>
<dbReference type="Proteomes" id="UP000305888">
    <property type="component" value="Plasmid pD4M1A"/>
</dbReference>
<keyword evidence="2" id="KW-0614">Plasmid</keyword>
<dbReference type="InterPro" id="IPR000572">
    <property type="entry name" value="OxRdtase_Mopterin-bd_dom"/>
</dbReference>
<dbReference type="InterPro" id="IPR036374">
    <property type="entry name" value="OxRdtase_Mopterin-bd_sf"/>
</dbReference>
<dbReference type="InterPro" id="IPR019546">
    <property type="entry name" value="TAT_signal_bac_arc"/>
</dbReference>
<dbReference type="CDD" id="cd02108">
    <property type="entry name" value="bact_SO_family_Moco"/>
    <property type="match status" value="1"/>
</dbReference>
<proteinExistence type="predicted"/>
<gene>
    <name evidence="2" type="ORF">FDP22_19710</name>
</gene>
<accession>A0A5B8G2Y0</accession>
<dbReference type="AlphaFoldDB" id="A0A5B8G2Y0"/>
<dbReference type="RefSeq" id="WP_138574054.1">
    <property type="nucleotide sequence ID" value="NZ_CP040819.1"/>
</dbReference>
<evidence type="ECO:0000313" key="2">
    <source>
        <dbReference type="EMBL" id="QDL94290.1"/>
    </source>
</evidence>
<sequence length="258" mass="27945">MKRLITRRSFLTVGSVAAGAAAIGGWEALVRQGDGGPLIRSAETLTLRAQRLLQGRDALAREYTEADITPRFYANGTVQPDTPDYVQHQGSAFADWRLSVGGLVDTPLSLSLADLSAMPSRTQITRHDCVEGWSAIAKWTGVPLGAVLKRAGPKPAARYVVFHCADALELTLDGSGVYYESIDMIDAFHPQTILAHAMNGAALPVAHGAPLRLRVERQLGYKQAKYIMGIELVDSFAGIRGGNGGYWEDRGYEWYAGI</sequence>
<evidence type="ECO:0000259" key="1">
    <source>
        <dbReference type="Pfam" id="PF00174"/>
    </source>
</evidence>
<dbReference type="Gene3D" id="3.90.420.10">
    <property type="entry name" value="Oxidoreductase, molybdopterin-binding domain"/>
    <property type="match status" value="1"/>
</dbReference>
<dbReference type="KEGG" id="ppru:FDP22_19710"/>
<dbReference type="NCBIfam" id="TIGR01409">
    <property type="entry name" value="TAT_signal_seq"/>
    <property type="match status" value="1"/>
</dbReference>
<dbReference type="EMBL" id="CP040819">
    <property type="protein sequence ID" value="QDL94290.1"/>
    <property type="molecule type" value="Genomic_DNA"/>
</dbReference>
<keyword evidence="3" id="KW-1185">Reference proteome</keyword>
<protein>
    <submittedName>
        <fullName evidence="2">Twin-arginine translocation signal domain-containing protein</fullName>
    </submittedName>
</protein>
<feature type="domain" description="Oxidoreductase molybdopterin-binding" evidence="1">
    <location>
        <begin position="94"/>
        <end position="234"/>
    </location>
</feature>
<dbReference type="PANTHER" id="PTHR43032">
    <property type="entry name" value="PROTEIN-METHIONINE-SULFOXIDE REDUCTASE"/>
    <property type="match status" value="1"/>
</dbReference>
<dbReference type="PANTHER" id="PTHR43032:SF2">
    <property type="entry name" value="BLL0505 PROTEIN"/>
    <property type="match status" value="1"/>
</dbReference>
<reference evidence="2 3" key="1">
    <citation type="submission" date="2019-06" db="EMBL/GenBank/DDBJ databases">
        <title>Genome sequence of Rhodobacteraceae bacterium D4M1.</title>
        <authorList>
            <person name="Cao J."/>
        </authorList>
    </citation>
    <scope>NUCLEOTIDE SEQUENCE [LARGE SCALE GENOMIC DNA]</scope>
    <source>
        <strain evidence="2 3">D4M1</strain>
        <plasmid evidence="3">pd4m1a</plasmid>
    </source>
</reference>
<organism evidence="2 3">
    <name type="scientific">Paroceanicella profunda</name>
    <dbReference type="NCBI Taxonomy" id="2579971"/>
    <lineage>
        <taxon>Bacteria</taxon>
        <taxon>Pseudomonadati</taxon>
        <taxon>Pseudomonadota</taxon>
        <taxon>Alphaproteobacteria</taxon>
        <taxon>Rhodobacterales</taxon>
        <taxon>Paracoccaceae</taxon>
        <taxon>Paroceanicella</taxon>
    </lineage>
</organism>